<keyword evidence="2" id="KW-1185">Reference proteome</keyword>
<evidence type="ECO:0000313" key="1">
    <source>
        <dbReference type="EMBL" id="MFC7328716.1"/>
    </source>
</evidence>
<dbReference type="Proteomes" id="UP001596540">
    <property type="component" value="Unassembled WGS sequence"/>
</dbReference>
<protein>
    <submittedName>
        <fullName evidence="1">Uncharacterized protein</fullName>
    </submittedName>
</protein>
<proteinExistence type="predicted"/>
<dbReference type="EMBL" id="JBHTBH010000005">
    <property type="protein sequence ID" value="MFC7328716.1"/>
    <property type="molecule type" value="Genomic_DNA"/>
</dbReference>
<organism evidence="1 2">
    <name type="scientific">Marinactinospora rubrisoli</name>
    <dbReference type="NCBI Taxonomy" id="2715399"/>
    <lineage>
        <taxon>Bacteria</taxon>
        <taxon>Bacillati</taxon>
        <taxon>Actinomycetota</taxon>
        <taxon>Actinomycetes</taxon>
        <taxon>Streptosporangiales</taxon>
        <taxon>Nocardiopsidaceae</taxon>
        <taxon>Marinactinospora</taxon>
    </lineage>
</organism>
<dbReference type="RefSeq" id="WP_379871362.1">
    <property type="nucleotide sequence ID" value="NZ_JBHTBH010000005.1"/>
</dbReference>
<name>A0ABW2KHK4_9ACTN</name>
<evidence type="ECO:0000313" key="2">
    <source>
        <dbReference type="Proteomes" id="UP001596540"/>
    </source>
</evidence>
<accession>A0ABW2KHK4</accession>
<gene>
    <name evidence="1" type="ORF">ACFQRF_13270</name>
</gene>
<comment type="caution">
    <text evidence="1">The sequence shown here is derived from an EMBL/GenBank/DDBJ whole genome shotgun (WGS) entry which is preliminary data.</text>
</comment>
<sequence>MVDNVRPLNSAPSARARAEAARLGADGEFADLVTRILDALRHRAWAKIPAVDAAERSEVRRAARAAAAELGRRVTTSMTNDNALLIVLADENPEVPPPAR</sequence>
<reference evidence="2" key="1">
    <citation type="journal article" date="2019" name="Int. J. Syst. Evol. Microbiol.">
        <title>The Global Catalogue of Microorganisms (GCM) 10K type strain sequencing project: providing services to taxonomists for standard genome sequencing and annotation.</title>
        <authorList>
            <consortium name="The Broad Institute Genomics Platform"/>
            <consortium name="The Broad Institute Genome Sequencing Center for Infectious Disease"/>
            <person name="Wu L."/>
            <person name="Ma J."/>
        </authorList>
    </citation>
    <scope>NUCLEOTIDE SEQUENCE [LARGE SCALE GENOMIC DNA]</scope>
    <source>
        <strain evidence="2">CGMCC 4.7382</strain>
    </source>
</reference>